<protein>
    <submittedName>
        <fullName evidence="10">Alanine:cation symporter family protein</fullName>
    </submittedName>
</protein>
<dbReference type="NCBIfam" id="TIGR00835">
    <property type="entry name" value="agcS"/>
    <property type="match status" value="1"/>
</dbReference>
<feature type="transmembrane region" description="Helical" evidence="8">
    <location>
        <begin position="221"/>
        <end position="242"/>
    </location>
</feature>
<sequence>MTPHLMTMAAESGGVDAAIQGVFGPVVDWLETIVFFAVPIGGAELPLVVLWLFAAGIIMTVWMRVRPLGDAMQTLRIVRGHMSRHRDAGEVTSFQAMATELAGTIGLGNIAGVAVAISIGGPGASLWIIIAGVLGMSLKLVEATASQMFRRVNDDGTISGGPMYYLTDGLKSIGKPKTGKFLGYFYGIAFMFAAVGAGNIFQSNQITMHLVSITHSEDGWLGHNGWFVGLILMIFAAAVVLGGLQSIATWTSRLVPLMSVVYAVAVLVILGVNVSQVPEALQLIVVRGLTGEGVTGGVIGVAIIGIQRACFSNVAGVGTAGFAHSATKNHKPAEEGLVAAWEPFIDSVIVCTLTALAIVVTGQYGNADSDGIILTSQAFASVNSFFPIVLSLSILLFGFSTVLSYAYYGRKAAGFVFGNNKVAERIYDIFYFIMVIVGAAVSLETVTRFSDALFFLVTIPNLVGLYFLGGVLRKEIKGYREGVKAGRVKPVPKAERSTLMGDPMPEAVSEGAHS</sequence>
<dbReference type="InterPro" id="IPR001463">
    <property type="entry name" value="Na/Ala_symport"/>
</dbReference>
<feature type="transmembrane region" description="Helical" evidence="8">
    <location>
        <begin position="33"/>
        <end position="62"/>
    </location>
</feature>
<comment type="caution">
    <text evidence="10">The sequence shown here is derived from an EMBL/GenBank/DDBJ whole genome shotgun (WGS) entry which is preliminary data.</text>
</comment>
<feature type="transmembrane region" description="Helical" evidence="8">
    <location>
        <begin position="181"/>
        <end position="201"/>
    </location>
</feature>
<dbReference type="GO" id="GO:0005283">
    <property type="term" value="F:amino acid:sodium symporter activity"/>
    <property type="evidence" value="ECO:0007669"/>
    <property type="project" value="InterPro"/>
</dbReference>
<gene>
    <name evidence="10" type="ORF">L1O03_09810</name>
</gene>
<dbReference type="Proteomes" id="UP001139336">
    <property type="component" value="Unassembled WGS sequence"/>
</dbReference>
<feature type="transmembrane region" description="Helical" evidence="8">
    <location>
        <begin position="125"/>
        <end position="141"/>
    </location>
</feature>
<evidence type="ECO:0000256" key="3">
    <source>
        <dbReference type="ARBA" id="ARBA00022448"/>
    </source>
</evidence>
<feature type="transmembrane region" description="Helical" evidence="8">
    <location>
        <begin position="429"/>
        <end position="446"/>
    </location>
</feature>
<dbReference type="Pfam" id="PF01235">
    <property type="entry name" value="Na_Ala_symp"/>
    <property type="match status" value="1"/>
</dbReference>
<comment type="subcellular location">
    <subcellularLocation>
        <location evidence="1 8">Cell membrane</location>
        <topology evidence="1 8">Multi-pass membrane protein</topology>
    </subcellularLocation>
</comment>
<keyword evidence="6 8" id="KW-1133">Transmembrane helix</keyword>
<evidence type="ECO:0000313" key="10">
    <source>
        <dbReference type="EMBL" id="MCF4007459.1"/>
    </source>
</evidence>
<accession>A0A9X1U134</accession>
<proteinExistence type="inferred from homology"/>
<dbReference type="EMBL" id="JAKGSI010000005">
    <property type="protein sequence ID" value="MCF4007459.1"/>
    <property type="molecule type" value="Genomic_DNA"/>
</dbReference>
<dbReference type="PANTHER" id="PTHR30330:SF3">
    <property type="entry name" value="TRANSCRIPTIONAL REGULATOR, LRP FAMILY"/>
    <property type="match status" value="1"/>
</dbReference>
<dbReference type="AlphaFoldDB" id="A0A9X1U134"/>
<keyword evidence="5 8" id="KW-0812">Transmembrane</keyword>
<feature type="transmembrane region" description="Helical" evidence="8">
    <location>
        <begin position="101"/>
        <end position="119"/>
    </location>
</feature>
<keyword evidence="4 8" id="KW-1003">Cell membrane</keyword>
<keyword evidence="7 8" id="KW-0472">Membrane</keyword>
<organism evidence="10 11">
    <name type="scientific">Corynebacterium uropygiale</name>
    <dbReference type="NCBI Taxonomy" id="1775911"/>
    <lineage>
        <taxon>Bacteria</taxon>
        <taxon>Bacillati</taxon>
        <taxon>Actinomycetota</taxon>
        <taxon>Actinomycetes</taxon>
        <taxon>Mycobacteriales</taxon>
        <taxon>Corynebacteriaceae</taxon>
        <taxon>Corynebacterium</taxon>
    </lineage>
</organism>
<dbReference type="PRINTS" id="PR00175">
    <property type="entry name" value="NAALASMPORT"/>
</dbReference>
<keyword evidence="8" id="KW-0769">Symport</keyword>
<evidence type="ECO:0000256" key="1">
    <source>
        <dbReference type="ARBA" id="ARBA00004651"/>
    </source>
</evidence>
<evidence type="ECO:0000313" key="11">
    <source>
        <dbReference type="Proteomes" id="UP001139336"/>
    </source>
</evidence>
<comment type="similarity">
    <text evidence="2 8">Belongs to the alanine or glycine:cation symporter (AGCS) (TC 2.A.25) family.</text>
</comment>
<evidence type="ECO:0000256" key="6">
    <source>
        <dbReference type="ARBA" id="ARBA00022989"/>
    </source>
</evidence>
<evidence type="ECO:0000256" key="4">
    <source>
        <dbReference type="ARBA" id="ARBA00022475"/>
    </source>
</evidence>
<name>A0A9X1U134_9CORY</name>
<keyword evidence="3 8" id="KW-0813">Transport</keyword>
<dbReference type="PANTHER" id="PTHR30330">
    <property type="entry name" value="AGSS FAMILY TRANSPORTER, SODIUM-ALANINE"/>
    <property type="match status" value="1"/>
</dbReference>
<feature type="region of interest" description="Disordered" evidence="9">
    <location>
        <begin position="495"/>
        <end position="514"/>
    </location>
</feature>
<dbReference type="Gene3D" id="1.20.1740.10">
    <property type="entry name" value="Amino acid/polyamine transporter I"/>
    <property type="match status" value="1"/>
</dbReference>
<evidence type="ECO:0000256" key="5">
    <source>
        <dbReference type="ARBA" id="ARBA00022692"/>
    </source>
</evidence>
<dbReference type="RefSeq" id="WP_236119599.1">
    <property type="nucleotide sequence ID" value="NZ_JAKGSI010000005.1"/>
</dbReference>
<feature type="transmembrane region" description="Helical" evidence="8">
    <location>
        <begin position="254"/>
        <end position="274"/>
    </location>
</feature>
<feature type="transmembrane region" description="Helical" evidence="8">
    <location>
        <begin position="344"/>
        <end position="365"/>
    </location>
</feature>
<evidence type="ECO:0000256" key="2">
    <source>
        <dbReference type="ARBA" id="ARBA00009261"/>
    </source>
</evidence>
<feature type="transmembrane region" description="Helical" evidence="8">
    <location>
        <begin position="385"/>
        <end position="408"/>
    </location>
</feature>
<dbReference type="GO" id="GO:0005886">
    <property type="term" value="C:plasma membrane"/>
    <property type="evidence" value="ECO:0007669"/>
    <property type="project" value="UniProtKB-SubCell"/>
</dbReference>
<evidence type="ECO:0000256" key="9">
    <source>
        <dbReference type="SAM" id="MobiDB-lite"/>
    </source>
</evidence>
<feature type="transmembrane region" description="Helical" evidence="8">
    <location>
        <begin position="294"/>
        <end position="323"/>
    </location>
</feature>
<feature type="transmembrane region" description="Helical" evidence="8">
    <location>
        <begin position="452"/>
        <end position="472"/>
    </location>
</feature>
<reference evidence="10" key="1">
    <citation type="submission" date="2022-01" db="EMBL/GenBank/DDBJ databases">
        <title>Corynebacterium sp. nov isolated from isolated from the feces of the greater white-fronted geese (Anser albifrons) at Poyang Lake, PR China.</title>
        <authorList>
            <person name="Liu Q."/>
        </authorList>
    </citation>
    <scope>NUCLEOTIDE SEQUENCE</scope>
    <source>
        <strain evidence="10">JCM 32435</strain>
    </source>
</reference>
<keyword evidence="11" id="KW-1185">Reference proteome</keyword>
<evidence type="ECO:0000256" key="7">
    <source>
        <dbReference type="ARBA" id="ARBA00023136"/>
    </source>
</evidence>
<evidence type="ECO:0000256" key="8">
    <source>
        <dbReference type="RuleBase" id="RU363064"/>
    </source>
</evidence>